<feature type="signal peptide" evidence="7">
    <location>
        <begin position="1"/>
        <end position="19"/>
    </location>
</feature>
<evidence type="ECO:0000313" key="10">
    <source>
        <dbReference type="Proteomes" id="UP001230188"/>
    </source>
</evidence>
<keyword evidence="10" id="KW-1185">Reference proteome</keyword>
<dbReference type="Proteomes" id="UP001230188">
    <property type="component" value="Unassembled WGS sequence"/>
</dbReference>
<evidence type="ECO:0000256" key="1">
    <source>
        <dbReference type="ARBA" id="ARBA00001954"/>
    </source>
</evidence>
<keyword evidence="7" id="KW-0732">Signal</keyword>
<evidence type="ECO:0000313" key="9">
    <source>
        <dbReference type="EMBL" id="KAJ8603643.1"/>
    </source>
</evidence>
<feature type="domain" description="TauD/TfdA-like" evidence="8">
    <location>
        <begin position="144"/>
        <end position="408"/>
    </location>
</feature>
<evidence type="ECO:0000256" key="4">
    <source>
        <dbReference type="ARBA" id="ARBA00022964"/>
    </source>
</evidence>
<dbReference type="AlphaFoldDB" id="A0AAD7UE23"/>
<feature type="chain" id="PRO_5042042560" description="TauD/TfdA-like domain-containing protein" evidence="7">
    <location>
        <begin position="20"/>
        <end position="622"/>
    </location>
</feature>
<dbReference type="PANTHER" id="PTHR10696:SF25">
    <property type="entry name" value="OXIDOREDUCTASE AIM17-RELATED"/>
    <property type="match status" value="1"/>
</dbReference>
<dbReference type="InterPro" id="IPR003819">
    <property type="entry name" value="TauD/TfdA-like"/>
</dbReference>
<accession>A0AAD7UE23</accession>
<dbReference type="Gene3D" id="1.10.3210.10">
    <property type="entry name" value="Hypothetical protein af1432"/>
    <property type="match status" value="1"/>
</dbReference>
<organism evidence="9 10">
    <name type="scientific">Chrysophaeum taylorii</name>
    <dbReference type="NCBI Taxonomy" id="2483200"/>
    <lineage>
        <taxon>Eukaryota</taxon>
        <taxon>Sar</taxon>
        <taxon>Stramenopiles</taxon>
        <taxon>Ochrophyta</taxon>
        <taxon>Pelagophyceae</taxon>
        <taxon>Pelagomonadales</taxon>
        <taxon>Pelagomonadaceae</taxon>
        <taxon>Chrysophaeum</taxon>
    </lineage>
</organism>
<proteinExistence type="inferred from homology"/>
<dbReference type="InterPro" id="IPR050411">
    <property type="entry name" value="AlphaKG_dependent_hydroxylases"/>
</dbReference>
<dbReference type="InterPro" id="IPR042098">
    <property type="entry name" value="TauD-like_sf"/>
</dbReference>
<comment type="caution">
    <text evidence="9">The sequence shown here is derived from an EMBL/GenBank/DDBJ whole genome shotgun (WGS) entry which is preliminary data.</text>
</comment>
<dbReference type="EMBL" id="JAQMWT010000346">
    <property type="protein sequence ID" value="KAJ8603643.1"/>
    <property type="molecule type" value="Genomic_DNA"/>
</dbReference>
<gene>
    <name evidence="9" type="ORF">CTAYLR_007579</name>
</gene>
<evidence type="ECO:0000256" key="3">
    <source>
        <dbReference type="ARBA" id="ARBA00022723"/>
    </source>
</evidence>
<dbReference type="InterPro" id="IPR038492">
    <property type="entry name" value="GBBH-like_N_sf"/>
</dbReference>
<dbReference type="Pfam" id="PF02668">
    <property type="entry name" value="TauD"/>
    <property type="match status" value="1"/>
</dbReference>
<keyword evidence="5" id="KW-0560">Oxidoreductase</keyword>
<evidence type="ECO:0000256" key="2">
    <source>
        <dbReference type="ARBA" id="ARBA00008654"/>
    </source>
</evidence>
<dbReference type="GO" id="GO:0045329">
    <property type="term" value="P:carnitine biosynthetic process"/>
    <property type="evidence" value="ECO:0007669"/>
    <property type="project" value="TreeGrafter"/>
</dbReference>
<dbReference type="Gene3D" id="3.30.2020.30">
    <property type="match status" value="1"/>
</dbReference>
<keyword evidence="3" id="KW-0479">Metal-binding</keyword>
<dbReference type="GO" id="GO:0051213">
    <property type="term" value="F:dioxygenase activity"/>
    <property type="evidence" value="ECO:0007669"/>
    <property type="project" value="UniProtKB-KW"/>
</dbReference>
<dbReference type="SUPFAM" id="SSF51197">
    <property type="entry name" value="Clavaminate synthase-like"/>
    <property type="match status" value="1"/>
</dbReference>
<evidence type="ECO:0000256" key="5">
    <source>
        <dbReference type="ARBA" id="ARBA00023002"/>
    </source>
</evidence>
<comment type="cofactor">
    <cofactor evidence="1">
        <name>Fe(2+)</name>
        <dbReference type="ChEBI" id="CHEBI:29033"/>
    </cofactor>
</comment>
<dbReference type="PANTHER" id="PTHR10696">
    <property type="entry name" value="GAMMA-BUTYROBETAINE HYDROXYLASE-RELATED"/>
    <property type="match status" value="1"/>
</dbReference>
<dbReference type="GO" id="GO:0046872">
    <property type="term" value="F:metal ion binding"/>
    <property type="evidence" value="ECO:0007669"/>
    <property type="project" value="UniProtKB-KW"/>
</dbReference>
<protein>
    <recommendedName>
        <fullName evidence="8">TauD/TfdA-like domain-containing protein</fullName>
    </recommendedName>
</protein>
<name>A0AAD7UE23_9STRA</name>
<dbReference type="GO" id="GO:0005739">
    <property type="term" value="C:mitochondrion"/>
    <property type="evidence" value="ECO:0007669"/>
    <property type="project" value="TreeGrafter"/>
</dbReference>
<reference evidence="9" key="1">
    <citation type="submission" date="2023-01" db="EMBL/GenBank/DDBJ databases">
        <title>Metagenome sequencing of chrysophaentin producing Chrysophaeum taylorii.</title>
        <authorList>
            <person name="Davison J."/>
            <person name="Bewley C."/>
        </authorList>
    </citation>
    <scope>NUCLEOTIDE SEQUENCE</scope>
    <source>
        <strain evidence="9">NIES-1699</strain>
    </source>
</reference>
<evidence type="ECO:0000256" key="6">
    <source>
        <dbReference type="ARBA" id="ARBA00023004"/>
    </source>
</evidence>
<dbReference type="Gene3D" id="3.60.130.10">
    <property type="entry name" value="Clavaminate synthase-like"/>
    <property type="match status" value="1"/>
</dbReference>
<dbReference type="SUPFAM" id="SSF109604">
    <property type="entry name" value="HD-domain/PDEase-like"/>
    <property type="match status" value="1"/>
</dbReference>
<sequence length="622" mass="70039">MMLIGKVVSLVVFVGVGVAVDVRIEDDGLAISLDGVGRVHAEWLRERCTSALSVDQVTLQRLHAPHEYEPPRVLNATIQNELLEVTFADFHASSFKVEELARQAVDDSIKEAPSSFIQFPQALRPELELWTSNLTLPPMMPYAEILEPKTRLRLYALLQSTGVVLARGAPREERVCSGIAAKLSTLRVTEWGENFDVRSVVSNEPNVKRDLAYTPKAIGMHTDNPYRYPTPDFQLLHAIDQCECEVFPCDECTVRNYFVDGFAIAERLATEDPELFDALATVPVRFENNGGDGTSALWHVVPHFELKPQFAAAMAFKHDTPVCRGARCLQAIRFSAKSGGYAPRLPPDELEIFYKAKRRFSELAHDPSMVIELQLRRGDIVIFDNKRLLHARSAILPSDGDRFVQGCYLDRDGIFFHYERARRELNENPLAAPWTSLANAPKPAFDEMGAEYAKIDVARNLASMLEAQVGLYLGQPVDLMEHGLQTASRAFRAGESDDLVVAGLFHDVTEHLVPKGHGEAAAALLAPYVDPATHWLLTHHEVFQGYYYFHHFGADRNTRDALRDSPHWELARRWCHDYDQAAFDPSYPSLPLDFLMTIANRVLSREPYWWNPAHLKRVAITG</sequence>
<keyword evidence="4" id="KW-0223">Dioxygenase</keyword>
<keyword evidence="6" id="KW-0408">Iron</keyword>
<comment type="similarity">
    <text evidence="2">Belongs to the gamma-BBH/TMLD family.</text>
</comment>
<evidence type="ECO:0000256" key="7">
    <source>
        <dbReference type="SAM" id="SignalP"/>
    </source>
</evidence>
<evidence type="ECO:0000259" key="8">
    <source>
        <dbReference type="Pfam" id="PF02668"/>
    </source>
</evidence>